<dbReference type="EMBL" id="DVHH01000080">
    <property type="protein sequence ID" value="HIR54589.1"/>
    <property type="molecule type" value="Genomic_DNA"/>
</dbReference>
<feature type="binding site" evidence="4">
    <location>
        <position position="2"/>
    </location>
    <ligand>
        <name>Ni(2+)</name>
        <dbReference type="ChEBI" id="CHEBI:49786"/>
    </ligand>
</feature>
<dbReference type="Gene3D" id="3.30.2320.80">
    <property type="match status" value="1"/>
</dbReference>
<dbReference type="InterPro" id="IPR000688">
    <property type="entry name" value="HypA/HybF"/>
</dbReference>
<evidence type="ECO:0000256" key="1">
    <source>
        <dbReference type="ARBA" id="ARBA00022596"/>
    </source>
</evidence>
<dbReference type="AlphaFoldDB" id="A0A9D1DKR4"/>
<accession>A0A9D1DKR4</accession>
<keyword evidence="2 4" id="KW-0479">Metal-binding</keyword>
<comment type="caution">
    <text evidence="5">The sequence shown here is derived from an EMBL/GenBank/DDBJ whole genome shotgun (WGS) entry which is preliminary data.</text>
</comment>
<dbReference type="GO" id="GO:0008270">
    <property type="term" value="F:zinc ion binding"/>
    <property type="evidence" value="ECO:0007669"/>
    <property type="project" value="UniProtKB-UniRule"/>
</dbReference>
<evidence type="ECO:0000256" key="3">
    <source>
        <dbReference type="ARBA" id="ARBA00022833"/>
    </source>
</evidence>
<dbReference type="PANTHER" id="PTHR34535:SF3">
    <property type="entry name" value="HYDROGENASE MATURATION FACTOR HYPA"/>
    <property type="match status" value="1"/>
</dbReference>
<evidence type="ECO:0000313" key="5">
    <source>
        <dbReference type="EMBL" id="HIR54589.1"/>
    </source>
</evidence>
<dbReference type="PANTHER" id="PTHR34535">
    <property type="entry name" value="HYDROGENASE MATURATION FACTOR HYPA"/>
    <property type="match status" value="1"/>
</dbReference>
<keyword evidence="1 4" id="KW-0533">Nickel</keyword>
<dbReference type="GO" id="GO:0016151">
    <property type="term" value="F:nickel cation binding"/>
    <property type="evidence" value="ECO:0007669"/>
    <property type="project" value="UniProtKB-UniRule"/>
</dbReference>
<dbReference type="PIRSF" id="PIRSF004761">
    <property type="entry name" value="Hydrgn_mat_HypA"/>
    <property type="match status" value="1"/>
</dbReference>
<comment type="function">
    <text evidence="4">Involved in the maturation of [NiFe] hydrogenases. Required for nickel insertion into the metal center of the hydrogenase.</text>
</comment>
<dbReference type="GO" id="GO:0051604">
    <property type="term" value="P:protein maturation"/>
    <property type="evidence" value="ECO:0007669"/>
    <property type="project" value="InterPro"/>
</dbReference>
<dbReference type="Pfam" id="PF01155">
    <property type="entry name" value="HypA"/>
    <property type="match status" value="1"/>
</dbReference>
<organism evidence="5 6">
    <name type="scientific">Candidatus Scatomorpha intestinigallinarum</name>
    <dbReference type="NCBI Taxonomy" id="2840923"/>
    <lineage>
        <taxon>Bacteria</taxon>
        <taxon>Bacillati</taxon>
        <taxon>Bacillota</taxon>
        <taxon>Clostridia</taxon>
        <taxon>Eubacteriales</taxon>
        <taxon>Candidatus Scatomorpha</taxon>
    </lineage>
</organism>
<dbReference type="HAMAP" id="MF_00213">
    <property type="entry name" value="HypA_HybF"/>
    <property type="match status" value="1"/>
</dbReference>
<comment type="similarity">
    <text evidence="4">Belongs to the HypA/HybF family.</text>
</comment>
<evidence type="ECO:0000256" key="2">
    <source>
        <dbReference type="ARBA" id="ARBA00022723"/>
    </source>
</evidence>
<feature type="binding site" evidence="4">
    <location>
        <position position="89"/>
    </location>
    <ligand>
        <name>Zn(2+)</name>
        <dbReference type="ChEBI" id="CHEBI:29105"/>
    </ligand>
</feature>
<evidence type="ECO:0000256" key="4">
    <source>
        <dbReference type="HAMAP-Rule" id="MF_00213"/>
    </source>
</evidence>
<feature type="binding site" evidence="4">
    <location>
        <position position="73"/>
    </location>
    <ligand>
        <name>Zn(2+)</name>
        <dbReference type="ChEBI" id="CHEBI:29105"/>
    </ligand>
</feature>
<feature type="binding site" evidence="4">
    <location>
        <position position="92"/>
    </location>
    <ligand>
        <name>Zn(2+)</name>
        <dbReference type="ChEBI" id="CHEBI:29105"/>
    </ligand>
</feature>
<keyword evidence="3 4" id="KW-0862">Zinc</keyword>
<feature type="binding site" evidence="4">
    <location>
        <position position="76"/>
    </location>
    <ligand>
        <name>Zn(2+)</name>
        <dbReference type="ChEBI" id="CHEBI:29105"/>
    </ligand>
</feature>
<protein>
    <recommendedName>
        <fullName evidence="4">Hydrogenase maturation factor HypA</fullName>
    </recommendedName>
</protein>
<sequence>MHEMTLAIQAIKSVVEFAEENGIEEIDTVVLEIGELSLVVPEYMEEAWYAAVPRTMLANSRLRIDTVPGNGICLDCGEVYNIVQEKGRCPKCGSDRKDVLCGEEFNIKELLVPEEV</sequence>
<proteinExistence type="inferred from homology"/>
<reference evidence="5" key="2">
    <citation type="journal article" date="2021" name="PeerJ">
        <title>Extensive microbial diversity within the chicken gut microbiome revealed by metagenomics and culture.</title>
        <authorList>
            <person name="Gilroy R."/>
            <person name="Ravi A."/>
            <person name="Getino M."/>
            <person name="Pursley I."/>
            <person name="Horton D.L."/>
            <person name="Alikhan N.F."/>
            <person name="Baker D."/>
            <person name="Gharbi K."/>
            <person name="Hall N."/>
            <person name="Watson M."/>
            <person name="Adriaenssens E.M."/>
            <person name="Foster-Nyarko E."/>
            <person name="Jarju S."/>
            <person name="Secka A."/>
            <person name="Antonio M."/>
            <person name="Oren A."/>
            <person name="Chaudhuri R.R."/>
            <person name="La Ragione R."/>
            <person name="Hildebrand F."/>
            <person name="Pallen M.J."/>
        </authorList>
    </citation>
    <scope>NUCLEOTIDE SEQUENCE</scope>
    <source>
        <strain evidence="5">ChiGjej3B3-7149</strain>
    </source>
</reference>
<dbReference type="Proteomes" id="UP000824238">
    <property type="component" value="Unassembled WGS sequence"/>
</dbReference>
<evidence type="ECO:0000313" key="6">
    <source>
        <dbReference type="Proteomes" id="UP000824238"/>
    </source>
</evidence>
<reference evidence="5" key="1">
    <citation type="submission" date="2020-10" db="EMBL/GenBank/DDBJ databases">
        <authorList>
            <person name="Gilroy R."/>
        </authorList>
    </citation>
    <scope>NUCLEOTIDE SEQUENCE</scope>
    <source>
        <strain evidence="5">ChiGjej3B3-7149</strain>
    </source>
</reference>
<name>A0A9D1DKR4_9FIRM</name>
<gene>
    <name evidence="4" type="primary">hypA</name>
    <name evidence="5" type="ORF">IAD36_03165</name>
</gene>